<protein>
    <submittedName>
        <fullName evidence="2">Uncharacterized protein</fullName>
    </submittedName>
</protein>
<feature type="region of interest" description="Disordered" evidence="1">
    <location>
        <begin position="228"/>
        <end position="253"/>
    </location>
</feature>
<dbReference type="Proteomes" id="UP000448877">
    <property type="component" value="Unassembled WGS sequence"/>
</dbReference>
<organism evidence="2 3">
    <name type="scientific">Bacteroides cellulosilyticus</name>
    <dbReference type="NCBI Taxonomy" id="246787"/>
    <lineage>
        <taxon>Bacteria</taxon>
        <taxon>Pseudomonadati</taxon>
        <taxon>Bacteroidota</taxon>
        <taxon>Bacteroidia</taxon>
        <taxon>Bacteroidales</taxon>
        <taxon>Bacteroidaceae</taxon>
        <taxon>Bacteroides</taxon>
    </lineage>
</organism>
<evidence type="ECO:0000313" key="2">
    <source>
        <dbReference type="EMBL" id="KAA5412723.1"/>
    </source>
</evidence>
<gene>
    <name evidence="2" type="ORF">F2Y81_24910</name>
</gene>
<reference evidence="2 3" key="1">
    <citation type="journal article" date="2019" name="Nat. Med.">
        <title>A library of human gut bacterial isolates paired with longitudinal multiomics data enables mechanistic microbiome research.</title>
        <authorList>
            <person name="Poyet M."/>
            <person name="Groussin M."/>
            <person name="Gibbons S.M."/>
            <person name="Avila-Pacheco J."/>
            <person name="Jiang X."/>
            <person name="Kearney S.M."/>
            <person name="Perrotta A.R."/>
            <person name="Berdy B."/>
            <person name="Zhao S."/>
            <person name="Lieberman T.D."/>
            <person name="Swanson P.K."/>
            <person name="Smith M."/>
            <person name="Roesemann S."/>
            <person name="Alexander J.E."/>
            <person name="Rich S.A."/>
            <person name="Livny J."/>
            <person name="Vlamakis H."/>
            <person name="Clish C."/>
            <person name="Bullock K."/>
            <person name="Deik A."/>
            <person name="Scott J."/>
            <person name="Pierce K.A."/>
            <person name="Xavier R.J."/>
            <person name="Alm E.J."/>
        </authorList>
    </citation>
    <scope>NUCLEOTIDE SEQUENCE [LARGE SCALE GENOMIC DNA]</scope>
    <source>
        <strain evidence="2 3">BIOML-A6</strain>
    </source>
</reference>
<comment type="caution">
    <text evidence="2">The sequence shown here is derived from an EMBL/GenBank/DDBJ whole genome shotgun (WGS) entry which is preliminary data.</text>
</comment>
<accession>A0A642PPD3</accession>
<proteinExistence type="predicted"/>
<evidence type="ECO:0000313" key="3">
    <source>
        <dbReference type="Proteomes" id="UP000448877"/>
    </source>
</evidence>
<name>A0A642PPD3_9BACE</name>
<feature type="compositionally biased region" description="Basic and acidic residues" evidence="1">
    <location>
        <begin position="241"/>
        <end position="253"/>
    </location>
</feature>
<evidence type="ECO:0000256" key="1">
    <source>
        <dbReference type="SAM" id="MobiDB-lite"/>
    </source>
</evidence>
<sequence>MSYIDLINQFWRMNRIEPFTPTEVCLYFYLLSQWNNKERNNIVEIKTRDIEREINITKKTICVTRKKLRDRGLIDFKEGERRSSAPVYQILYNVEVGSPMRTAEPQAETVIPEDIEVDEIPAPSPEPTPVFEEQKPDQKPPKRKKIEKPLDELFKVAKPEKRKKKEFVPPTLQEVEDFYSGLGVVDAEEKAQQFYFHYDSLGWHTASGAVIWRWDSLANKWLLNDKQKEKQYESNRSCSKKSGEGDGYKESLNERFAESERKFWEKNGDH</sequence>
<feature type="region of interest" description="Disordered" evidence="1">
    <location>
        <begin position="116"/>
        <end position="148"/>
    </location>
</feature>
<dbReference type="AlphaFoldDB" id="A0A642PPD3"/>
<dbReference type="EMBL" id="VVYV01000063">
    <property type="protein sequence ID" value="KAA5412723.1"/>
    <property type="molecule type" value="Genomic_DNA"/>
</dbReference>